<dbReference type="HOGENOM" id="CLU_1219239_0_0_6"/>
<organism evidence="2 3">
    <name type="scientific">Thioploca ingrica</name>
    <dbReference type="NCBI Taxonomy" id="40754"/>
    <lineage>
        <taxon>Bacteria</taxon>
        <taxon>Pseudomonadati</taxon>
        <taxon>Pseudomonadota</taxon>
        <taxon>Gammaproteobacteria</taxon>
        <taxon>Thiotrichales</taxon>
        <taxon>Thiotrichaceae</taxon>
        <taxon>Thioploca</taxon>
    </lineage>
</organism>
<dbReference type="Proteomes" id="UP000031623">
    <property type="component" value="Chromosome"/>
</dbReference>
<gene>
    <name evidence="2" type="ORF">THII_1322</name>
</gene>
<feature type="compositionally biased region" description="Basic and acidic residues" evidence="1">
    <location>
        <begin position="99"/>
        <end position="114"/>
    </location>
</feature>
<dbReference type="GO" id="GO:0005576">
    <property type="term" value="C:extracellular region"/>
    <property type="evidence" value="ECO:0007669"/>
    <property type="project" value="TreeGrafter"/>
</dbReference>
<dbReference type="InterPro" id="IPR023346">
    <property type="entry name" value="Lysozyme-like_dom_sf"/>
</dbReference>
<keyword evidence="3" id="KW-1185">Reference proteome</keyword>
<protein>
    <submittedName>
        <fullName evidence="2">Lysozyme g</fullName>
    </submittedName>
</protein>
<dbReference type="SUPFAM" id="SSF53955">
    <property type="entry name" value="Lysozyme-like"/>
    <property type="match status" value="1"/>
</dbReference>
<reference evidence="2 3" key="1">
    <citation type="journal article" date="2014" name="ISME J.">
        <title>Ecophysiology of Thioploca ingrica as revealed by the complete genome sequence supplemented with proteomic evidence.</title>
        <authorList>
            <person name="Kojima H."/>
            <person name="Ogura Y."/>
            <person name="Yamamoto N."/>
            <person name="Togashi T."/>
            <person name="Mori H."/>
            <person name="Watanabe T."/>
            <person name="Nemoto F."/>
            <person name="Kurokawa K."/>
            <person name="Hayashi T."/>
            <person name="Fukui M."/>
        </authorList>
    </citation>
    <scope>NUCLEOTIDE SEQUENCE [LARGE SCALE GENOMIC DNA]</scope>
</reference>
<dbReference type="Gene3D" id="1.10.530.10">
    <property type="match status" value="1"/>
</dbReference>
<dbReference type="GO" id="GO:0003796">
    <property type="term" value="F:lysozyme activity"/>
    <property type="evidence" value="ECO:0007669"/>
    <property type="project" value="TreeGrafter"/>
</dbReference>
<name>A0A090AF25_9GAMM</name>
<evidence type="ECO:0000313" key="3">
    <source>
        <dbReference type="Proteomes" id="UP000031623"/>
    </source>
</evidence>
<evidence type="ECO:0000256" key="1">
    <source>
        <dbReference type="SAM" id="MobiDB-lite"/>
    </source>
</evidence>
<dbReference type="PANTHER" id="PTHR31698">
    <property type="entry name" value="LYSOZYME G FAMILY MEMBER"/>
    <property type="match status" value="1"/>
</dbReference>
<evidence type="ECO:0000313" key="2">
    <source>
        <dbReference type="EMBL" id="BAP55619.1"/>
    </source>
</evidence>
<feature type="region of interest" description="Disordered" evidence="1">
    <location>
        <begin position="88"/>
        <end position="124"/>
    </location>
</feature>
<dbReference type="KEGG" id="tig:THII_1322"/>
<accession>A0A090AF25</accession>
<dbReference type="EMBL" id="AP014633">
    <property type="protein sequence ID" value="BAP55619.1"/>
    <property type="molecule type" value="Genomic_DNA"/>
</dbReference>
<dbReference type="PANTHER" id="PTHR31698:SF8">
    <property type="entry name" value="LYSOZYME G-RELATED"/>
    <property type="match status" value="1"/>
</dbReference>
<proteinExistence type="predicted"/>
<dbReference type="AlphaFoldDB" id="A0A090AF25"/>
<dbReference type="OrthoDB" id="5623159at2"/>
<dbReference type="STRING" id="40754.THII_1322"/>
<sequence>MDRPGKRGEEISWFRKIFGIPQPTPTVKPGTQPTEPGRFLTSFDRNHPTLLQQLQEATRYRGVIEDAARRYRLQPAVLCGIGSRESQWGIALRPPGPDGRGDFSQRRPRGDRYTPEPPDGPGYGRGLMQIDYDWHEFARTGNWQNPRENIMYACTVLEQARQFFQSSGINLTEEQLLRAVIAAYNGGATATLQAIEVGQDIDYNTTGQDYSRDVLDRSGWFQLHGWR</sequence>
<dbReference type="GO" id="GO:0050830">
    <property type="term" value="P:defense response to Gram-positive bacterium"/>
    <property type="evidence" value="ECO:0007669"/>
    <property type="project" value="TreeGrafter"/>
</dbReference>